<name>A0AAD7BT78_9AGAR</name>
<organism evidence="1 2">
    <name type="scientific">Roridomyces roridus</name>
    <dbReference type="NCBI Taxonomy" id="1738132"/>
    <lineage>
        <taxon>Eukaryota</taxon>
        <taxon>Fungi</taxon>
        <taxon>Dikarya</taxon>
        <taxon>Basidiomycota</taxon>
        <taxon>Agaricomycotina</taxon>
        <taxon>Agaricomycetes</taxon>
        <taxon>Agaricomycetidae</taxon>
        <taxon>Agaricales</taxon>
        <taxon>Marasmiineae</taxon>
        <taxon>Mycenaceae</taxon>
        <taxon>Roridomyces</taxon>
    </lineage>
</organism>
<dbReference type="Proteomes" id="UP001221142">
    <property type="component" value="Unassembled WGS sequence"/>
</dbReference>
<protein>
    <submittedName>
        <fullName evidence="1">Uncharacterized protein</fullName>
    </submittedName>
</protein>
<proteinExistence type="predicted"/>
<dbReference type="EMBL" id="JARKIF010000009">
    <property type="protein sequence ID" value="KAJ7630306.1"/>
    <property type="molecule type" value="Genomic_DNA"/>
</dbReference>
<sequence>MDNTNTRLVASKSRLVPSILAGRTGFLSIPLPTRANEALHKKPGSVSATLQSSVSNHHLLRSPRSFTLAPRCLAIVAVAPSTRRVHRLRFLARSSLSLLVSPARYFAIAELTRPLSVTVAPLLDVCIGSHLALHTSARTLPLVYDWYVLSPLLLTLCLTHLQSSASPLRHPFTTRCTLPDATPIHANHTSLPRLLNPDSSSVNTPVSLRARWMGSALTDRLGNFAVAPASSLRPCLAGFTLSDANSISSLPFPPEVRDSIRQEHGIATCEMDGLSVDGKTWSFELCHPGVFTASLPRWLSLVHGPISVSRLSPSAHGLAMMAFKA</sequence>
<evidence type="ECO:0000313" key="2">
    <source>
        <dbReference type="Proteomes" id="UP001221142"/>
    </source>
</evidence>
<comment type="caution">
    <text evidence="1">The sequence shown here is derived from an EMBL/GenBank/DDBJ whole genome shotgun (WGS) entry which is preliminary data.</text>
</comment>
<keyword evidence="2" id="KW-1185">Reference proteome</keyword>
<reference evidence="1" key="1">
    <citation type="submission" date="2023-03" db="EMBL/GenBank/DDBJ databases">
        <title>Massive genome expansion in bonnet fungi (Mycena s.s.) driven by repeated elements and novel gene families across ecological guilds.</title>
        <authorList>
            <consortium name="Lawrence Berkeley National Laboratory"/>
            <person name="Harder C.B."/>
            <person name="Miyauchi S."/>
            <person name="Viragh M."/>
            <person name="Kuo A."/>
            <person name="Thoen E."/>
            <person name="Andreopoulos B."/>
            <person name="Lu D."/>
            <person name="Skrede I."/>
            <person name="Drula E."/>
            <person name="Henrissat B."/>
            <person name="Morin E."/>
            <person name="Kohler A."/>
            <person name="Barry K."/>
            <person name="LaButti K."/>
            <person name="Morin E."/>
            <person name="Salamov A."/>
            <person name="Lipzen A."/>
            <person name="Mereny Z."/>
            <person name="Hegedus B."/>
            <person name="Baldrian P."/>
            <person name="Stursova M."/>
            <person name="Weitz H."/>
            <person name="Taylor A."/>
            <person name="Grigoriev I.V."/>
            <person name="Nagy L.G."/>
            <person name="Martin F."/>
            <person name="Kauserud H."/>
        </authorList>
    </citation>
    <scope>NUCLEOTIDE SEQUENCE</scope>
    <source>
        <strain evidence="1">9284</strain>
    </source>
</reference>
<gene>
    <name evidence="1" type="ORF">FB45DRAFT_1058335</name>
</gene>
<accession>A0AAD7BT78</accession>
<dbReference type="AlphaFoldDB" id="A0AAD7BT78"/>
<evidence type="ECO:0000313" key="1">
    <source>
        <dbReference type="EMBL" id="KAJ7630306.1"/>
    </source>
</evidence>